<keyword evidence="3" id="KW-1185">Reference proteome</keyword>
<dbReference type="FunCoup" id="A0A2R5GJZ6">
    <property type="interactions" value="349"/>
</dbReference>
<name>A0A2R5GJZ6_9STRA</name>
<comment type="caution">
    <text evidence="2">The sequence shown here is derived from an EMBL/GenBank/DDBJ whole genome shotgun (WGS) entry which is preliminary data.</text>
</comment>
<dbReference type="GO" id="GO:0007034">
    <property type="term" value="P:vacuolar transport"/>
    <property type="evidence" value="ECO:0007669"/>
    <property type="project" value="InterPro"/>
</dbReference>
<dbReference type="Gene3D" id="6.10.140.1230">
    <property type="match status" value="1"/>
</dbReference>
<organism evidence="2 3">
    <name type="scientific">Hondaea fermentalgiana</name>
    <dbReference type="NCBI Taxonomy" id="2315210"/>
    <lineage>
        <taxon>Eukaryota</taxon>
        <taxon>Sar</taxon>
        <taxon>Stramenopiles</taxon>
        <taxon>Bigyra</taxon>
        <taxon>Labyrinthulomycetes</taxon>
        <taxon>Thraustochytrida</taxon>
        <taxon>Thraustochytriidae</taxon>
        <taxon>Hondaea</taxon>
    </lineage>
</organism>
<sequence length="205" mass="22205">MGNGESAMQKQLLELRLTAKQLQREAKKCEKNSKAAKAKLKAAIERGDMEGAKIYASNSIRDKNQSLNYLRLASRIEAVSQRVQTAISMGRLSKTMTKTVAGMDKTLKSMDVEKIGKVMDKFEANFEDLDVRSAYMTEAMDSTTAGVTPESEVSELIQMVADEHGLQVAGDLDDAGVVSTKTPAAKETEGASDLEARLAALNSNP</sequence>
<feature type="coiled-coil region" evidence="1">
    <location>
        <begin position="5"/>
        <end position="46"/>
    </location>
</feature>
<dbReference type="OrthoDB" id="10266568at2759"/>
<evidence type="ECO:0000313" key="3">
    <source>
        <dbReference type="Proteomes" id="UP000241890"/>
    </source>
</evidence>
<evidence type="ECO:0000256" key="1">
    <source>
        <dbReference type="SAM" id="Coils"/>
    </source>
</evidence>
<proteinExistence type="predicted"/>
<dbReference type="PANTHER" id="PTHR10476">
    <property type="entry name" value="CHARGED MULTIVESICULAR BODY PROTEIN"/>
    <property type="match status" value="1"/>
</dbReference>
<dbReference type="InParanoid" id="A0A2R5GJZ6"/>
<dbReference type="InterPro" id="IPR005024">
    <property type="entry name" value="Snf7_fam"/>
</dbReference>
<gene>
    <name evidence="2" type="ORF">FCC1311_044072</name>
</gene>
<protein>
    <submittedName>
        <fullName evidence="2">Charged multivesicular body protein 1</fullName>
    </submittedName>
</protein>
<keyword evidence="1" id="KW-0175">Coiled coil</keyword>
<dbReference type="EMBL" id="BEYU01000040">
    <property type="protein sequence ID" value="GBG28184.1"/>
    <property type="molecule type" value="Genomic_DNA"/>
</dbReference>
<accession>A0A2R5GJZ6</accession>
<dbReference type="AlphaFoldDB" id="A0A2R5GJZ6"/>
<dbReference type="Proteomes" id="UP000241890">
    <property type="component" value="Unassembled WGS sequence"/>
</dbReference>
<dbReference type="Pfam" id="PF03357">
    <property type="entry name" value="Snf7"/>
    <property type="match status" value="1"/>
</dbReference>
<evidence type="ECO:0000313" key="2">
    <source>
        <dbReference type="EMBL" id="GBG28184.1"/>
    </source>
</evidence>
<reference evidence="2 3" key="1">
    <citation type="submission" date="2017-12" db="EMBL/GenBank/DDBJ databases">
        <title>Sequencing, de novo assembly and annotation of complete genome of a new Thraustochytrid species, strain FCC1311.</title>
        <authorList>
            <person name="Sedici K."/>
            <person name="Godart F."/>
            <person name="Aiese Cigliano R."/>
            <person name="Sanseverino W."/>
            <person name="Barakat M."/>
            <person name="Ortet P."/>
            <person name="Marechal E."/>
            <person name="Cagnac O."/>
            <person name="Amato A."/>
        </authorList>
    </citation>
    <scope>NUCLEOTIDE SEQUENCE [LARGE SCALE GENOMIC DNA]</scope>
</reference>